<accession>A0A0F8XRV2</accession>
<protein>
    <submittedName>
        <fullName evidence="1">Uncharacterized protein</fullName>
    </submittedName>
</protein>
<reference evidence="1" key="1">
    <citation type="journal article" date="2015" name="Nature">
        <title>Complex archaea that bridge the gap between prokaryotes and eukaryotes.</title>
        <authorList>
            <person name="Spang A."/>
            <person name="Saw J.H."/>
            <person name="Jorgensen S.L."/>
            <person name="Zaremba-Niedzwiedzka K."/>
            <person name="Martijn J."/>
            <person name="Lind A.E."/>
            <person name="van Eijk R."/>
            <person name="Schleper C."/>
            <person name="Guy L."/>
            <person name="Ettema T.J."/>
        </authorList>
    </citation>
    <scope>NUCLEOTIDE SEQUENCE</scope>
</reference>
<name>A0A0F8XRV2_9ZZZZ</name>
<evidence type="ECO:0000313" key="1">
    <source>
        <dbReference type="EMBL" id="KKK71812.1"/>
    </source>
</evidence>
<gene>
    <name evidence="1" type="ORF">LCGC14_2910180</name>
</gene>
<dbReference type="AlphaFoldDB" id="A0A0F8XRV2"/>
<sequence>MKELRNLSEEDLIEAIKQFVETEDLRVVEGTTTLQVDGVDKFEQTRDEQLLDFTATVEVQPKRPKAPTSWERITEDPG</sequence>
<organism evidence="1">
    <name type="scientific">marine sediment metagenome</name>
    <dbReference type="NCBI Taxonomy" id="412755"/>
    <lineage>
        <taxon>unclassified sequences</taxon>
        <taxon>metagenomes</taxon>
        <taxon>ecological metagenomes</taxon>
    </lineage>
</organism>
<comment type="caution">
    <text evidence="1">The sequence shown here is derived from an EMBL/GenBank/DDBJ whole genome shotgun (WGS) entry which is preliminary data.</text>
</comment>
<proteinExistence type="predicted"/>
<dbReference type="EMBL" id="LAZR01057561">
    <property type="protein sequence ID" value="KKK71812.1"/>
    <property type="molecule type" value="Genomic_DNA"/>
</dbReference>